<dbReference type="EMBL" id="JAGMUX010000021">
    <property type="protein sequence ID" value="KAH7231304.1"/>
    <property type="molecule type" value="Genomic_DNA"/>
</dbReference>
<keyword evidence="3" id="KW-1185">Reference proteome</keyword>
<dbReference type="PROSITE" id="PS50097">
    <property type="entry name" value="BTB"/>
    <property type="match status" value="1"/>
</dbReference>
<dbReference type="Gene3D" id="3.30.710.10">
    <property type="entry name" value="Potassium Channel Kv1.1, Chain A"/>
    <property type="match status" value="1"/>
</dbReference>
<comment type="caution">
    <text evidence="2">The sequence shown here is derived from an EMBL/GenBank/DDBJ whole genome shotgun (WGS) entry which is preliminary data.</text>
</comment>
<gene>
    <name evidence="2" type="ORF">BKA55DRAFT_714402</name>
</gene>
<dbReference type="OrthoDB" id="10385991at2759"/>
<name>A0A9P9G199_FUSRE</name>
<dbReference type="Pfam" id="PF00651">
    <property type="entry name" value="BTB"/>
    <property type="match status" value="1"/>
</dbReference>
<reference evidence="2" key="1">
    <citation type="journal article" date="2021" name="Nat. Commun.">
        <title>Genetic determinants of endophytism in the Arabidopsis root mycobiome.</title>
        <authorList>
            <person name="Mesny F."/>
            <person name="Miyauchi S."/>
            <person name="Thiergart T."/>
            <person name="Pickel B."/>
            <person name="Atanasova L."/>
            <person name="Karlsson M."/>
            <person name="Huettel B."/>
            <person name="Barry K.W."/>
            <person name="Haridas S."/>
            <person name="Chen C."/>
            <person name="Bauer D."/>
            <person name="Andreopoulos W."/>
            <person name="Pangilinan J."/>
            <person name="LaButti K."/>
            <person name="Riley R."/>
            <person name="Lipzen A."/>
            <person name="Clum A."/>
            <person name="Drula E."/>
            <person name="Henrissat B."/>
            <person name="Kohler A."/>
            <person name="Grigoriev I.V."/>
            <person name="Martin F.M."/>
            <person name="Hacquard S."/>
        </authorList>
    </citation>
    <scope>NUCLEOTIDE SEQUENCE</scope>
    <source>
        <strain evidence="2">MPI-CAGE-AT-0023</strain>
    </source>
</reference>
<dbReference type="Proteomes" id="UP000720189">
    <property type="component" value="Unassembled WGS sequence"/>
</dbReference>
<dbReference type="AlphaFoldDB" id="A0A9P9G199"/>
<evidence type="ECO:0000313" key="2">
    <source>
        <dbReference type="EMBL" id="KAH7231304.1"/>
    </source>
</evidence>
<sequence length="432" mass="49120">MAALPDDVWRKIVNLLPFKDLGAFKSSHRHAGEILGKSGAQKLKPWETIFASYEWVKTASFDGKIPVLLFIDEDMDKPYVYLYLTTKKADREDEQDTKEVRRENEVLFNEIKASLRPTTPGRHHCEVEFKELTLNISHIRYGGFIECKDLVQKFRKKFLTIAMYGKPPRNVKPQVLGREFAVDEDVKAAFLNEDCRQVFGQPLFTALTKKRDIRKTIRDEAISVAGFSEDKLVAILYYLIRQGVFLAAASIQLQFPDLHKPSLTSKSADQQLSNIRSSNVWLESLFKTGPYSDLILISNNKNYPAHRAVVRSQSSVVDKKCQFQDTTQCPSCDTCGAAPKYRFDFIDDDPQSVDCLIQYMYRQDYQNPCGGHDGEQEHGKITENPDEIKLSDDCVDDHHPVFTSKCMHSPKSINGYTRLEGPSSVIGLSAMV</sequence>
<dbReference type="SUPFAM" id="SSF54695">
    <property type="entry name" value="POZ domain"/>
    <property type="match status" value="1"/>
</dbReference>
<accession>A0A9P9G199</accession>
<evidence type="ECO:0000313" key="3">
    <source>
        <dbReference type="Proteomes" id="UP000720189"/>
    </source>
</evidence>
<evidence type="ECO:0000259" key="1">
    <source>
        <dbReference type="PROSITE" id="PS50097"/>
    </source>
</evidence>
<dbReference type="InterPro" id="IPR011333">
    <property type="entry name" value="SKP1/BTB/POZ_sf"/>
</dbReference>
<dbReference type="GeneID" id="70230817"/>
<organism evidence="2 3">
    <name type="scientific">Fusarium redolens</name>
    <dbReference type="NCBI Taxonomy" id="48865"/>
    <lineage>
        <taxon>Eukaryota</taxon>
        <taxon>Fungi</taxon>
        <taxon>Dikarya</taxon>
        <taxon>Ascomycota</taxon>
        <taxon>Pezizomycotina</taxon>
        <taxon>Sordariomycetes</taxon>
        <taxon>Hypocreomycetidae</taxon>
        <taxon>Hypocreales</taxon>
        <taxon>Nectriaceae</taxon>
        <taxon>Fusarium</taxon>
        <taxon>Fusarium redolens species complex</taxon>
    </lineage>
</organism>
<feature type="domain" description="BTB" evidence="1">
    <location>
        <begin position="292"/>
        <end position="369"/>
    </location>
</feature>
<dbReference type="CDD" id="cd18186">
    <property type="entry name" value="BTB_POZ_ZBTB_KLHL-like"/>
    <property type="match status" value="1"/>
</dbReference>
<dbReference type="RefSeq" id="XP_046043413.1">
    <property type="nucleotide sequence ID" value="XM_046200863.1"/>
</dbReference>
<proteinExistence type="predicted"/>
<dbReference type="InterPro" id="IPR000210">
    <property type="entry name" value="BTB/POZ_dom"/>
</dbReference>
<protein>
    <recommendedName>
        <fullName evidence="1">BTB domain-containing protein</fullName>
    </recommendedName>
</protein>